<evidence type="ECO:0000313" key="3">
    <source>
        <dbReference type="Proteomes" id="UP001301388"/>
    </source>
</evidence>
<name>A0ABU5TQF1_9CYAN</name>
<feature type="domain" description="DUF5615" evidence="1">
    <location>
        <begin position="1"/>
        <end position="110"/>
    </location>
</feature>
<proteinExistence type="predicted"/>
<evidence type="ECO:0000313" key="2">
    <source>
        <dbReference type="EMBL" id="MEA5480375.1"/>
    </source>
</evidence>
<dbReference type="EMBL" id="JAYGIE010000120">
    <property type="protein sequence ID" value="MEA5480375.1"/>
    <property type="molecule type" value="Genomic_DNA"/>
</dbReference>
<comment type="caution">
    <text evidence="2">The sequence shown here is derived from an EMBL/GenBank/DDBJ whole genome shotgun (WGS) entry which is preliminary data.</text>
</comment>
<keyword evidence="3" id="KW-1185">Reference proteome</keyword>
<dbReference type="InterPro" id="IPR041049">
    <property type="entry name" value="DUF5615"/>
</dbReference>
<dbReference type="Pfam" id="PF18480">
    <property type="entry name" value="DUF5615"/>
    <property type="match status" value="1"/>
</dbReference>
<organism evidence="2 3">
    <name type="scientific">Pseudanabaena galeata UHCC 0370</name>
    <dbReference type="NCBI Taxonomy" id="3110310"/>
    <lineage>
        <taxon>Bacteria</taxon>
        <taxon>Bacillati</taxon>
        <taxon>Cyanobacteriota</taxon>
        <taxon>Cyanophyceae</taxon>
        <taxon>Pseudanabaenales</taxon>
        <taxon>Pseudanabaenaceae</taxon>
        <taxon>Pseudanabaena</taxon>
    </lineage>
</organism>
<reference evidence="2 3" key="1">
    <citation type="submission" date="2023-12" db="EMBL/GenBank/DDBJ databases">
        <title>Baltic Sea Cyanobacteria.</title>
        <authorList>
            <person name="Delbaje E."/>
            <person name="Fewer D.P."/>
            <person name="Shishido T.K."/>
        </authorList>
    </citation>
    <scope>NUCLEOTIDE SEQUENCE [LARGE SCALE GENOMIC DNA]</scope>
    <source>
        <strain evidence="2 3">UHCC 0370</strain>
    </source>
</reference>
<protein>
    <submittedName>
        <fullName evidence="2">DUF5615 family PIN-like protein</fullName>
    </submittedName>
</protein>
<evidence type="ECO:0000259" key="1">
    <source>
        <dbReference type="Pfam" id="PF18480"/>
    </source>
</evidence>
<gene>
    <name evidence="2" type="ORF">VB774_22305</name>
</gene>
<dbReference type="Proteomes" id="UP001301388">
    <property type="component" value="Unassembled WGS sequence"/>
</dbReference>
<dbReference type="RefSeq" id="WP_323263380.1">
    <property type="nucleotide sequence ID" value="NZ_JAYGIE010000120.1"/>
</dbReference>
<accession>A0ABU5TQF1</accession>
<sequence>MKFKIDENLPIELADLLQNEGYDASTIYSESLNGAKDPTVIAVCQQEQRVLITLDLDCADIHRYPPQNYVGIIVLRVYRQEKPYLMSFFQKLIPAIAQHPLKGHLWIAEEGKLRIR</sequence>